<dbReference type="Proteomes" id="UP001595805">
    <property type="component" value="Unassembled WGS sequence"/>
</dbReference>
<comment type="caution">
    <text evidence="1">The sequence shown here is derived from an EMBL/GenBank/DDBJ whole genome shotgun (WGS) entry which is preliminary data.</text>
</comment>
<dbReference type="Gene3D" id="2.40.128.640">
    <property type="match status" value="1"/>
</dbReference>
<sequence length="150" mass="16557">MNKFIPAYLILLLLGACESKISKEVSGEENIKEETVNIPLGDNSQVSLDWNGTYKGTIPCADCEGIETTLTLNTDLTYVLVTNYLGRNDALEERNSGSFTWGESGSKITLENTGSGPHQYKVGENRLWHLDMNGEVITGDLADHYILTKQ</sequence>
<evidence type="ECO:0000313" key="1">
    <source>
        <dbReference type="EMBL" id="MFC3879941.1"/>
    </source>
</evidence>
<proteinExistence type="predicted"/>
<name>A0ABV8APK5_9BACT</name>
<dbReference type="PROSITE" id="PS51257">
    <property type="entry name" value="PROKAR_LIPOPROTEIN"/>
    <property type="match status" value="1"/>
</dbReference>
<dbReference type="InterPro" id="IPR007298">
    <property type="entry name" value="Cu-R_lipoprotein_NlpE"/>
</dbReference>
<protein>
    <submittedName>
        <fullName evidence="1">Copper resistance protein NlpE</fullName>
    </submittedName>
</protein>
<dbReference type="EMBL" id="JBHRZS010000006">
    <property type="protein sequence ID" value="MFC3879941.1"/>
    <property type="molecule type" value="Genomic_DNA"/>
</dbReference>
<accession>A0ABV8APK5</accession>
<reference evidence="2" key="1">
    <citation type="journal article" date="2019" name="Int. J. Syst. Evol. Microbiol.">
        <title>The Global Catalogue of Microorganisms (GCM) 10K type strain sequencing project: providing services to taxonomists for standard genome sequencing and annotation.</title>
        <authorList>
            <consortium name="The Broad Institute Genomics Platform"/>
            <consortium name="The Broad Institute Genome Sequencing Center for Infectious Disease"/>
            <person name="Wu L."/>
            <person name="Ma J."/>
        </authorList>
    </citation>
    <scope>NUCLEOTIDE SEQUENCE [LARGE SCALE GENOMIC DNA]</scope>
    <source>
        <strain evidence="2">CCUG 60523</strain>
    </source>
</reference>
<keyword evidence="2" id="KW-1185">Reference proteome</keyword>
<evidence type="ECO:0000313" key="2">
    <source>
        <dbReference type="Proteomes" id="UP001595805"/>
    </source>
</evidence>
<gene>
    <name evidence="1" type="ORF">ACFOSV_07125</name>
</gene>
<dbReference type="Pfam" id="PF04170">
    <property type="entry name" value="NlpE"/>
    <property type="match status" value="1"/>
</dbReference>
<dbReference type="RefSeq" id="WP_377904841.1">
    <property type="nucleotide sequence ID" value="NZ_JBHRZS010000006.1"/>
</dbReference>
<organism evidence="1 2">
    <name type="scientific">Algoriphagus namhaensis</name>
    <dbReference type="NCBI Taxonomy" id="915353"/>
    <lineage>
        <taxon>Bacteria</taxon>
        <taxon>Pseudomonadati</taxon>
        <taxon>Bacteroidota</taxon>
        <taxon>Cytophagia</taxon>
        <taxon>Cytophagales</taxon>
        <taxon>Cyclobacteriaceae</taxon>
        <taxon>Algoriphagus</taxon>
    </lineage>
</organism>